<feature type="transmembrane region" description="Helical" evidence="1">
    <location>
        <begin position="529"/>
        <end position="548"/>
    </location>
</feature>
<feature type="transmembrane region" description="Helical" evidence="1">
    <location>
        <begin position="21"/>
        <end position="38"/>
    </location>
</feature>
<dbReference type="PROSITE" id="PS00858">
    <property type="entry name" value="PREPHENATE_DEHYDR_2"/>
    <property type="match status" value="1"/>
</dbReference>
<dbReference type="Proteomes" id="UP000199170">
    <property type="component" value="Unassembled WGS sequence"/>
</dbReference>
<feature type="transmembrane region" description="Helical" evidence="1">
    <location>
        <begin position="102"/>
        <end position="120"/>
    </location>
</feature>
<dbReference type="InterPro" id="IPR018528">
    <property type="entry name" value="Preph_deHydtase_CS"/>
</dbReference>
<keyword evidence="1" id="KW-1133">Transmembrane helix</keyword>
<keyword evidence="3" id="KW-1185">Reference proteome</keyword>
<protein>
    <submittedName>
        <fullName evidence="2">Uncharacterized protein</fullName>
    </submittedName>
</protein>
<dbReference type="STRING" id="660517.SAMN04487946_11839"/>
<dbReference type="RefSeq" id="WP_089769556.1">
    <property type="nucleotide sequence ID" value="NZ_FNPB01000018.1"/>
</dbReference>
<dbReference type="GO" id="GO:0004664">
    <property type="term" value="F:prephenate dehydratase activity"/>
    <property type="evidence" value="ECO:0007669"/>
    <property type="project" value="InterPro"/>
</dbReference>
<evidence type="ECO:0000313" key="2">
    <source>
        <dbReference type="EMBL" id="SDY49441.1"/>
    </source>
</evidence>
<feature type="transmembrane region" description="Helical" evidence="1">
    <location>
        <begin position="352"/>
        <end position="374"/>
    </location>
</feature>
<name>A0A1H3KBA9_9EURY</name>
<feature type="transmembrane region" description="Helical" evidence="1">
    <location>
        <begin position="290"/>
        <end position="314"/>
    </location>
</feature>
<dbReference type="OrthoDB" id="307256at2157"/>
<reference evidence="3" key="1">
    <citation type="submission" date="2016-10" db="EMBL/GenBank/DDBJ databases">
        <authorList>
            <person name="Varghese N."/>
            <person name="Submissions S."/>
        </authorList>
    </citation>
    <scope>NUCLEOTIDE SEQUENCE [LARGE SCALE GENOMIC DNA]</scope>
    <source>
        <strain evidence="3">CGMCC 1.10118</strain>
    </source>
</reference>
<feature type="transmembrane region" description="Helical" evidence="1">
    <location>
        <begin position="554"/>
        <end position="572"/>
    </location>
</feature>
<feature type="transmembrane region" description="Helical" evidence="1">
    <location>
        <begin position="204"/>
        <end position="227"/>
    </location>
</feature>
<dbReference type="EMBL" id="FNPB01000018">
    <property type="protein sequence ID" value="SDY49441.1"/>
    <property type="molecule type" value="Genomic_DNA"/>
</dbReference>
<feature type="transmembrane region" description="Helical" evidence="1">
    <location>
        <begin position="233"/>
        <end position="252"/>
    </location>
</feature>
<feature type="transmembrane region" description="Helical" evidence="1">
    <location>
        <begin position="140"/>
        <end position="159"/>
    </location>
</feature>
<organism evidence="2 3">
    <name type="scientific">Halobellus clavatus</name>
    <dbReference type="NCBI Taxonomy" id="660517"/>
    <lineage>
        <taxon>Archaea</taxon>
        <taxon>Methanobacteriati</taxon>
        <taxon>Methanobacteriota</taxon>
        <taxon>Stenosarchaea group</taxon>
        <taxon>Halobacteria</taxon>
        <taxon>Halobacteriales</taxon>
        <taxon>Haloferacaceae</taxon>
        <taxon>Halobellus</taxon>
    </lineage>
</organism>
<keyword evidence="1" id="KW-0812">Transmembrane</keyword>
<feature type="transmembrane region" description="Helical" evidence="1">
    <location>
        <begin position="443"/>
        <end position="464"/>
    </location>
</feature>
<feature type="transmembrane region" description="Helical" evidence="1">
    <location>
        <begin position="50"/>
        <end position="81"/>
    </location>
</feature>
<feature type="transmembrane region" description="Helical" evidence="1">
    <location>
        <begin position="500"/>
        <end position="517"/>
    </location>
</feature>
<proteinExistence type="predicted"/>
<accession>A0A1H3KBA9</accession>
<evidence type="ECO:0000313" key="3">
    <source>
        <dbReference type="Proteomes" id="UP000199170"/>
    </source>
</evidence>
<dbReference type="AlphaFoldDB" id="A0A1H3KBA9"/>
<sequence length="580" mass="62449">MARRLLRGLRLALARLPGVPNLDRLLGVVSGTILAWNAPPGLFPASGPDWIASVLAGVQSGSLGALVPLCLSVLLLGLVVVATIPRVYVGPLSEPIGRHSRVRMVLGAYAFAVGAVFYLWGLSVDGSSLPAGLRGPPQWLLNATMLSGFLPVGVALSRVESRPIHHPDNYFARPLVGLSTADDSAAGWRADFETLAGRPRLRPLVSLLVAAAGTSVFVVPATLLGIFVGTLSLYYPVIEIVALVGAVGSWVLRRDRTPAPDSPIGGGFDAARDVDSSFYRQLRTAVTPRAWGVFLPVLLGVLFAVAPLLLAGAYHTPTTAFSPSALLGAYWSLAEIRTLGSLGYAVDVTGDAAVWAALSLTPLVVVCYCLWYWFRIVRRIPTLLYHADAASVRAHLDETAKTPNVSRPKGLLLPLCLVVWAWLSHRFTWGAAFVPIPLARSEFGFLLVWSVGIGVLAWTVYEAVQSAPTVPESPVREIYVPLGVQIFVVMDMGLDRVIELGSLLTLLVLFVSLYYLFPRSEVLFDLPRSRRILAFASVGSTFGFLLWLQYDVGLSLLLGAAVFVVFVLGGEWHDLIEESD</sequence>
<gene>
    <name evidence="2" type="ORF">SAMN04487946_11839</name>
</gene>
<feature type="transmembrane region" description="Helical" evidence="1">
    <location>
        <begin position="411"/>
        <end position="431"/>
    </location>
</feature>
<keyword evidence="1" id="KW-0472">Membrane</keyword>
<evidence type="ECO:0000256" key="1">
    <source>
        <dbReference type="SAM" id="Phobius"/>
    </source>
</evidence>
<dbReference type="GO" id="GO:0009094">
    <property type="term" value="P:L-phenylalanine biosynthetic process"/>
    <property type="evidence" value="ECO:0007669"/>
    <property type="project" value="InterPro"/>
</dbReference>